<feature type="domain" description="Transposase IS66 C-terminal" evidence="2">
    <location>
        <begin position="220"/>
        <end position="261"/>
    </location>
</feature>
<feature type="domain" description="Transposase IS66 central" evidence="1">
    <location>
        <begin position="2"/>
        <end position="213"/>
    </location>
</feature>
<dbReference type="Proteomes" id="UP000074850">
    <property type="component" value="Unassembled WGS sequence"/>
</dbReference>
<dbReference type="Pfam" id="PF03050">
    <property type="entry name" value="DDE_Tnp_IS66"/>
    <property type="match status" value="1"/>
</dbReference>
<evidence type="ECO:0000313" key="6">
    <source>
        <dbReference type="Proteomes" id="UP000074903"/>
    </source>
</evidence>
<dbReference type="EMBL" id="FILX01000086">
    <property type="protein sequence ID" value="CYY14787.1"/>
    <property type="molecule type" value="Genomic_DNA"/>
</dbReference>
<dbReference type="InterPro" id="IPR004291">
    <property type="entry name" value="Transposase_IS66_central"/>
</dbReference>
<dbReference type="AlphaFoldDB" id="A0A0Z8YPB9"/>
<dbReference type="Proteomes" id="UP000074903">
    <property type="component" value="Unassembled WGS sequence"/>
</dbReference>
<dbReference type="InterPro" id="IPR052344">
    <property type="entry name" value="Transposase-related"/>
</dbReference>
<protein>
    <submittedName>
        <fullName evidence="4">Transposase</fullName>
    </submittedName>
</protein>
<evidence type="ECO:0000313" key="5">
    <source>
        <dbReference type="Proteomes" id="UP000074850"/>
    </source>
</evidence>
<organism evidence="4 6">
    <name type="scientific">Streptococcus suis</name>
    <dbReference type="NCBI Taxonomy" id="1307"/>
    <lineage>
        <taxon>Bacteria</taxon>
        <taxon>Bacillati</taxon>
        <taxon>Bacillota</taxon>
        <taxon>Bacilli</taxon>
        <taxon>Lactobacillales</taxon>
        <taxon>Streptococcaceae</taxon>
        <taxon>Streptococcus</taxon>
    </lineage>
</organism>
<evidence type="ECO:0000259" key="2">
    <source>
        <dbReference type="Pfam" id="PF13817"/>
    </source>
</evidence>
<accession>A0A0Z8YPB9</accession>
<evidence type="ECO:0000259" key="1">
    <source>
        <dbReference type="Pfam" id="PF03050"/>
    </source>
</evidence>
<dbReference type="PANTHER" id="PTHR33678">
    <property type="entry name" value="BLL1576 PROTEIN"/>
    <property type="match status" value="1"/>
</dbReference>
<reference evidence="5 6" key="1">
    <citation type="submission" date="2016-02" db="EMBL/GenBank/DDBJ databases">
        <authorList>
            <consortium name="Pathogen Informatics"/>
        </authorList>
    </citation>
    <scope>NUCLEOTIDE SEQUENCE [LARGE SCALE GENOMIC DNA]</scope>
    <source>
        <strain evidence="3 5">LSS64</strain>
        <strain evidence="4 6">SS993</strain>
    </source>
</reference>
<dbReference type="PANTHER" id="PTHR33678:SF1">
    <property type="entry name" value="BLL1576 PROTEIN"/>
    <property type="match status" value="1"/>
</dbReference>
<gene>
    <name evidence="3" type="ORF">ERS132426_02023</name>
    <name evidence="4" type="ORF">ERS132531_02171</name>
</gene>
<evidence type="ECO:0000313" key="4">
    <source>
        <dbReference type="EMBL" id="CYY14787.1"/>
    </source>
</evidence>
<evidence type="ECO:0000313" key="3">
    <source>
        <dbReference type="EMBL" id="CYV61685.1"/>
    </source>
</evidence>
<dbReference type="NCBIfam" id="NF033517">
    <property type="entry name" value="transpos_IS66"/>
    <property type="match status" value="1"/>
</dbReference>
<dbReference type="EMBL" id="FIHM01000061">
    <property type="protein sequence ID" value="CYV61685.1"/>
    <property type="molecule type" value="Genomic_DNA"/>
</dbReference>
<proteinExistence type="predicted"/>
<dbReference type="Pfam" id="PF13817">
    <property type="entry name" value="DDE_Tnp_IS66_C"/>
    <property type="match status" value="1"/>
</dbReference>
<dbReference type="InterPro" id="IPR039552">
    <property type="entry name" value="IS66_C"/>
</dbReference>
<sequence length="270" mass="31186">MEQPVLHADETSYKVLENDSQMTFYWTFLSGKHEKKGITLYHHDKRRSGLVVKEFLGDYAGYVHCDMWSAYRQLDKAQLVGCWAHVRRKFFDATPKKTDKTSLGAKGLAYCDRLFALESDWADLSSEERLHKRQTELAPLMDEFFDWCRNQAVLPGSKLGTAIEYSLNYEATFRTVLSDGDLVLSNNMAERAMKTLVMGRKNWLFSQSFEGAKSTSVILSLLETAKRHGLDAEKYMTYLLEHLPNEETLAKKEVLEAYLPWKEKIKRACK</sequence>
<name>A0A0Z8YPB9_STRSU</name>